<dbReference type="Proteomes" id="UP000824469">
    <property type="component" value="Unassembled WGS sequence"/>
</dbReference>
<feature type="non-terminal residue" evidence="1">
    <location>
        <position position="1"/>
    </location>
</feature>
<dbReference type="AlphaFoldDB" id="A0AA38C7A4"/>
<reference evidence="1 2" key="1">
    <citation type="journal article" date="2021" name="Nat. Plants">
        <title>The Taxus genome provides insights into paclitaxel biosynthesis.</title>
        <authorList>
            <person name="Xiong X."/>
            <person name="Gou J."/>
            <person name="Liao Q."/>
            <person name="Li Y."/>
            <person name="Zhou Q."/>
            <person name="Bi G."/>
            <person name="Li C."/>
            <person name="Du R."/>
            <person name="Wang X."/>
            <person name="Sun T."/>
            <person name="Guo L."/>
            <person name="Liang H."/>
            <person name="Lu P."/>
            <person name="Wu Y."/>
            <person name="Zhang Z."/>
            <person name="Ro D.K."/>
            <person name="Shang Y."/>
            <person name="Huang S."/>
            <person name="Yan J."/>
        </authorList>
    </citation>
    <scope>NUCLEOTIDE SEQUENCE [LARGE SCALE GENOMIC DNA]</scope>
    <source>
        <strain evidence="1">Ta-2019</strain>
    </source>
</reference>
<evidence type="ECO:0000313" key="1">
    <source>
        <dbReference type="EMBL" id="KAH9291472.1"/>
    </source>
</evidence>
<accession>A0AA38C7A4</accession>
<gene>
    <name evidence="1" type="ORF">KI387_043337</name>
</gene>
<evidence type="ECO:0000313" key="2">
    <source>
        <dbReference type="Proteomes" id="UP000824469"/>
    </source>
</evidence>
<feature type="non-terminal residue" evidence="1">
    <location>
        <position position="107"/>
    </location>
</feature>
<sequence length="107" mass="12704">NSSSFNRICRVYNLMELDSNVLDTWKRLQNCRHVAHHSHLRGRDGRHVRHWTKIPLYMYLCNENGEQNFNMPLFGPKSFKLSFETSAVSEPLYLRNNNLNLELENII</sequence>
<organism evidence="1 2">
    <name type="scientific">Taxus chinensis</name>
    <name type="common">Chinese yew</name>
    <name type="synonym">Taxus wallichiana var. chinensis</name>
    <dbReference type="NCBI Taxonomy" id="29808"/>
    <lineage>
        <taxon>Eukaryota</taxon>
        <taxon>Viridiplantae</taxon>
        <taxon>Streptophyta</taxon>
        <taxon>Embryophyta</taxon>
        <taxon>Tracheophyta</taxon>
        <taxon>Spermatophyta</taxon>
        <taxon>Pinopsida</taxon>
        <taxon>Pinidae</taxon>
        <taxon>Conifers II</taxon>
        <taxon>Cupressales</taxon>
        <taxon>Taxaceae</taxon>
        <taxon>Taxus</taxon>
    </lineage>
</organism>
<keyword evidence="2" id="KW-1185">Reference proteome</keyword>
<comment type="caution">
    <text evidence="1">The sequence shown here is derived from an EMBL/GenBank/DDBJ whole genome shotgun (WGS) entry which is preliminary data.</text>
</comment>
<dbReference type="EMBL" id="JAHRHJ020003588">
    <property type="protein sequence ID" value="KAH9291472.1"/>
    <property type="molecule type" value="Genomic_DNA"/>
</dbReference>
<name>A0AA38C7A4_TAXCH</name>
<proteinExistence type="predicted"/>
<protein>
    <submittedName>
        <fullName evidence="1">Uncharacterized protein</fullName>
    </submittedName>
</protein>